<reference evidence="2 3" key="1">
    <citation type="submission" date="2020-08" db="EMBL/GenBank/DDBJ databases">
        <title>Genome public.</title>
        <authorList>
            <person name="Liu C."/>
            <person name="Sun Q."/>
        </authorList>
    </citation>
    <scope>NUCLEOTIDE SEQUENCE [LARGE SCALE GENOMIC DNA]</scope>
    <source>
        <strain evidence="2 3">NSJ-79</strain>
    </source>
</reference>
<dbReference type="SUPFAM" id="SSF56925">
    <property type="entry name" value="OMPA-like"/>
    <property type="match status" value="1"/>
</dbReference>
<dbReference type="InterPro" id="IPR011250">
    <property type="entry name" value="OMP/PagP_B-barrel"/>
</dbReference>
<comment type="caution">
    <text evidence="2">The sequence shown here is derived from an EMBL/GenBank/DDBJ whole genome shotgun (WGS) entry which is preliminary data.</text>
</comment>
<proteinExistence type="predicted"/>
<evidence type="ECO:0000313" key="3">
    <source>
        <dbReference type="Proteomes" id="UP000651475"/>
    </source>
</evidence>
<protein>
    <submittedName>
        <fullName evidence="2">PorT family protein</fullName>
    </submittedName>
</protein>
<dbReference type="Pfam" id="PF13568">
    <property type="entry name" value="OMP_b-brl_2"/>
    <property type="match status" value="1"/>
</dbReference>
<dbReference type="EMBL" id="JACOOJ010000002">
    <property type="protein sequence ID" value="MBC5631511.1"/>
    <property type="molecule type" value="Genomic_DNA"/>
</dbReference>
<evidence type="ECO:0000313" key="2">
    <source>
        <dbReference type="EMBL" id="MBC5631511.1"/>
    </source>
</evidence>
<gene>
    <name evidence="2" type="ORF">H8S65_01795</name>
</gene>
<evidence type="ECO:0000259" key="1">
    <source>
        <dbReference type="Pfam" id="PF13568"/>
    </source>
</evidence>
<dbReference type="Proteomes" id="UP000651475">
    <property type="component" value="Unassembled WGS sequence"/>
</dbReference>
<name>A0ABR7DJ99_9BACT</name>
<keyword evidence="3" id="KW-1185">Reference proteome</keyword>
<feature type="domain" description="Outer membrane protein beta-barrel" evidence="1">
    <location>
        <begin position="31"/>
        <end position="204"/>
    </location>
</feature>
<dbReference type="RefSeq" id="WP_186928252.1">
    <property type="nucleotide sequence ID" value="NZ_JACOOJ010000002.1"/>
</dbReference>
<organism evidence="2 3">
    <name type="scientific">Parabacteroides hominis</name>
    <dbReference type="NCBI Taxonomy" id="2763057"/>
    <lineage>
        <taxon>Bacteria</taxon>
        <taxon>Pseudomonadati</taxon>
        <taxon>Bacteroidota</taxon>
        <taxon>Bacteroidia</taxon>
        <taxon>Bacteroidales</taxon>
        <taxon>Tannerellaceae</taxon>
        <taxon>Parabacteroides</taxon>
    </lineage>
</organism>
<dbReference type="InterPro" id="IPR025665">
    <property type="entry name" value="Beta-barrel_OMP_2"/>
</dbReference>
<accession>A0ABR7DJ99</accession>
<sequence>MNTNNRFLQITKLLIFSVCLLTLAWGKEVRAQSPVSFQVKAGAGIAGLWGKNADAKTKFAYKVGVGMEYAFNGTWALQPSLNFVSKGCKDEEEGVGKLTMNQLYLELPVMMAARLDLTETSNLVIAVGPYVAYGVGGKTSADIVEKKYPTMTGYETFGGKYKLDTFGDLADGKMGNKRFDAGVGLGITYENRNVMLGLEGQLGLVNVNDELKDIAELVGLGGFAAKNVSAFVTVGYRF</sequence>